<dbReference type="EMBL" id="BAABFB010000026">
    <property type="protein sequence ID" value="GAA4475360.1"/>
    <property type="molecule type" value="Genomic_DNA"/>
</dbReference>
<name>A0ABP8NWY3_9NOCA</name>
<sequence>MPPRNSAVVPTCEGHLFEWTNTPGDEPWLLRLCSVELATVIFTKQHVVERVLEKVGSEFVRDLRSASHGRVGVVLNDDPAGSERYSWSRDAGDSSGRPFFAAVRRGAAITYVELRS</sequence>
<dbReference type="RefSeq" id="WP_345342939.1">
    <property type="nucleotide sequence ID" value="NZ_BAABFB010000026.1"/>
</dbReference>
<accession>A0ABP8NWY3</accession>
<reference evidence="2" key="1">
    <citation type="journal article" date="2019" name="Int. J. Syst. Evol. Microbiol.">
        <title>The Global Catalogue of Microorganisms (GCM) 10K type strain sequencing project: providing services to taxonomists for standard genome sequencing and annotation.</title>
        <authorList>
            <consortium name="The Broad Institute Genomics Platform"/>
            <consortium name="The Broad Institute Genome Sequencing Center for Infectious Disease"/>
            <person name="Wu L."/>
            <person name="Ma J."/>
        </authorList>
    </citation>
    <scope>NUCLEOTIDE SEQUENCE [LARGE SCALE GENOMIC DNA]</scope>
    <source>
        <strain evidence="2">JCM 32206</strain>
    </source>
</reference>
<keyword evidence="2" id="KW-1185">Reference proteome</keyword>
<protein>
    <submittedName>
        <fullName evidence="1">Uncharacterized protein</fullName>
    </submittedName>
</protein>
<evidence type="ECO:0000313" key="2">
    <source>
        <dbReference type="Proteomes" id="UP001501183"/>
    </source>
</evidence>
<evidence type="ECO:0000313" key="1">
    <source>
        <dbReference type="EMBL" id="GAA4475360.1"/>
    </source>
</evidence>
<proteinExistence type="predicted"/>
<comment type="caution">
    <text evidence="1">The sequence shown here is derived from an EMBL/GenBank/DDBJ whole genome shotgun (WGS) entry which is preliminary data.</text>
</comment>
<dbReference type="Proteomes" id="UP001501183">
    <property type="component" value="Unassembled WGS sequence"/>
</dbReference>
<organism evidence="1 2">
    <name type="scientific">Rhodococcus olei</name>
    <dbReference type="NCBI Taxonomy" id="2161675"/>
    <lineage>
        <taxon>Bacteria</taxon>
        <taxon>Bacillati</taxon>
        <taxon>Actinomycetota</taxon>
        <taxon>Actinomycetes</taxon>
        <taxon>Mycobacteriales</taxon>
        <taxon>Nocardiaceae</taxon>
        <taxon>Rhodococcus</taxon>
    </lineage>
</organism>
<gene>
    <name evidence="1" type="ORF">GCM10023094_12720</name>
</gene>